<gene>
    <name evidence="2" type="ORF">HK100_008897</name>
</gene>
<keyword evidence="3" id="KW-1185">Reference proteome</keyword>
<dbReference type="Proteomes" id="UP001211907">
    <property type="component" value="Unassembled WGS sequence"/>
</dbReference>
<evidence type="ECO:0000313" key="3">
    <source>
        <dbReference type="Proteomes" id="UP001211907"/>
    </source>
</evidence>
<sequence>MKSLKTFSTSDHRVAQTLAQHEPCCATEAFLRKSLLLIDSITYTLILRTENSYSSSPAAPTAQSEISEYGANDLDRKSKNLTPQSLKAPVTRSEAILCPTPLTNRFLTIPTIQPSDGSFHLKSLATQDMLPLSSLNSIPNRELALVNDKLYQQVSALGGAKLVPVGQHLKDTLAFKLYRRTRAAEIKCNEFAVQCSGNLDQICEQLWSYEAPVVQDYFSKYSQAVKFLEEVVQNDSDILTDISAELNFHHDVLEKILEIFGVSSPVKLIPRDRLELVQLISRNNCRSENRSNSNSESQQHKHLSLLPNPTLVTLPRPNLLSSYRRISRTPFSKPIGQRPYGIPYVPFAMNNRHERNSITARHPEITPALKKNPKKKVASVVITQRPILPAPPKKSSTSATKKTCSSIPKTPRKNQKNSATARKQVAATPIKKIDKIFASNSNVGSGISMYPNTFGFSPNPVSFQPSFNMMQQSWENIAALGFETSFGGESANYKLDSVPVTSSLFGVAQSSSSASLSSTDFSCTEVFPQDFACSGYKIREQEDLFTQLLGIESTESNPTTHVLMTDDSLIDFFTF</sequence>
<feature type="region of interest" description="Disordered" evidence="1">
    <location>
        <begin position="386"/>
        <end position="423"/>
    </location>
</feature>
<protein>
    <submittedName>
        <fullName evidence="2">Uncharacterized protein</fullName>
    </submittedName>
</protein>
<evidence type="ECO:0000256" key="1">
    <source>
        <dbReference type="SAM" id="MobiDB-lite"/>
    </source>
</evidence>
<proteinExistence type="predicted"/>
<comment type="caution">
    <text evidence="2">The sequence shown here is derived from an EMBL/GenBank/DDBJ whole genome shotgun (WGS) entry which is preliminary data.</text>
</comment>
<accession>A0AAD5T6J3</accession>
<reference evidence="2" key="1">
    <citation type="submission" date="2020-05" db="EMBL/GenBank/DDBJ databases">
        <title>Phylogenomic resolution of chytrid fungi.</title>
        <authorList>
            <person name="Stajich J.E."/>
            <person name="Amses K."/>
            <person name="Simmons R."/>
            <person name="Seto K."/>
            <person name="Myers J."/>
            <person name="Bonds A."/>
            <person name="Quandt C.A."/>
            <person name="Barry K."/>
            <person name="Liu P."/>
            <person name="Grigoriev I."/>
            <person name="Longcore J.E."/>
            <person name="James T.Y."/>
        </authorList>
    </citation>
    <scope>NUCLEOTIDE SEQUENCE</scope>
    <source>
        <strain evidence="2">JEL0513</strain>
    </source>
</reference>
<dbReference type="AlphaFoldDB" id="A0AAD5T6J3"/>
<name>A0AAD5T6J3_9FUNG</name>
<dbReference type="EMBL" id="JADGJH010000442">
    <property type="protein sequence ID" value="KAJ3128965.1"/>
    <property type="molecule type" value="Genomic_DNA"/>
</dbReference>
<evidence type="ECO:0000313" key="2">
    <source>
        <dbReference type="EMBL" id="KAJ3128965.1"/>
    </source>
</evidence>
<feature type="compositionally biased region" description="Low complexity" evidence="1">
    <location>
        <begin position="393"/>
        <end position="403"/>
    </location>
</feature>
<organism evidence="2 3">
    <name type="scientific">Physocladia obscura</name>
    <dbReference type="NCBI Taxonomy" id="109957"/>
    <lineage>
        <taxon>Eukaryota</taxon>
        <taxon>Fungi</taxon>
        <taxon>Fungi incertae sedis</taxon>
        <taxon>Chytridiomycota</taxon>
        <taxon>Chytridiomycota incertae sedis</taxon>
        <taxon>Chytridiomycetes</taxon>
        <taxon>Chytridiales</taxon>
        <taxon>Chytriomycetaceae</taxon>
        <taxon>Physocladia</taxon>
    </lineage>
</organism>